<organism evidence="1 2">
    <name type="scientific">Shewanella cutis</name>
    <dbReference type="NCBI Taxonomy" id="2766780"/>
    <lineage>
        <taxon>Bacteria</taxon>
        <taxon>Pseudomonadati</taxon>
        <taxon>Pseudomonadota</taxon>
        <taxon>Gammaproteobacteria</taxon>
        <taxon>Alteromonadales</taxon>
        <taxon>Shewanellaceae</taxon>
        <taxon>Shewanella</taxon>
    </lineage>
</organism>
<accession>A0ABS9QWQ9</accession>
<evidence type="ECO:0000313" key="2">
    <source>
        <dbReference type="Proteomes" id="UP000829384"/>
    </source>
</evidence>
<dbReference type="EMBL" id="JACSDI010000007">
    <property type="protein sequence ID" value="MCG9964622.1"/>
    <property type="molecule type" value="Genomic_DNA"/>
</dbReference>
<proteinExistence type="predicted"/>
<gene>
    <name evidence="1" type="ORF">H9J30_11940</name>
</gene>
<sequence>MTQLSYWQDASPFVTGTTVRSAPMNAKLGGISANLQQITAQINGFVVKLPPNFVGNTEIPLQPYADTLLYINKQGNMDLLPAAQLILNASHELTFVTKSTNAISVNGDSHNQFITCNYVKPANPTEAQSKVLVTVGRSLRTVNGDPVVATGSIIFLTAATDAELWLVPDTAQGVTILSSGTLRAYGQNSAIALISLSETVWLMVGDIYPSEVILP</sequence>
<dbReference type="RefSeq" id="WP_240131240.1">
    <property type="nucleotide sequence ID" value="NZ_JACSDI010000007.1"/>
</dbReference>
<dbReference type="Proteomes" id="UP000829384">
    <property type="component" value="Unassembled WGS sequence"/>
</dbReference>
<protein>
    <submittedName>
        <fullName evidence="1">Uncharacterized protein</fullName>
    </submittedName>
</protein>
<evidence type="ECO:0000313" key="1">
    <source>
        <dbReference type="EMBL" id="MCG9964622.1"/>
    </source>
</evidence>
<keyword evidence="2" id="KW-1185">Reference proteome</keyword>
<reference evidence="1 2" key="1">
    <citation type="submission" date="2020-08" db="EMBL/GenBank/DDBJ databases">
        <title>Whole genome sequence of Shewanella sp strain PS-2.</title>
        <authorList>
            <person name="Das S.K."/>
        </authorList>
    </citation>
    <scope>NUCLEOTIDE SEQUENCE [LARGE SCALE GENOMIC DNA]</scope>
    <source>
        <strain evidence="1 2">PS-2</strain>
    </source>
</reference>
<comment type="caution">
    <text evidence="1">The sequence shown here is derived from an EMBL/GenBank/DDBJ whole genome shotgun (WGS) entry which is preliminary data.</text>
</comment>
<name>A0ABS9QWQ9_9GAMM</name>